<dbReference type="Proteomes" id="UP001054837">
    <property type="component" value="Unassembled WGS sequence"/>
</dbReference>
<dbReference type="AlphaFoldDB" id="A0AAV4RXT1"/>
<comment type="caution">
    <text evidence="1">The sequence shown here is derived from an EMBL/GenBank/DDBJ whole genome shotgun (WGS) entry which is preliminary data.</text>
</comment>
<keyword evidence="2" id="KW-1185">Reference proteome</keyword>
<accession>A0AAV4RXT1</accession>
<organism evidence="1 2">
    <name type="scientific">Caerostris darwini</name>
    <dbReference type="NCBI Taxonomy" id="1538125"/>
    <lineage>
        <taxon>Eukaryota</taxon>
        <taxon>Metazoa</taxon>
        <taxon>Ecdysozoa</taxon>
        <taxon>Arthropoda</taxon>
        <taxon>Chelicerata</taxon>
        <taxon>Arachnida</taxon>
        <taxon>Araneae</taxon>
        <taxon>Araneomorphae</taxon>
        <taxon>Entelegynae</taxon>
        <taxon>Araneoidea</taxon>
        <taxon>Araneidae</taxon>
        <taxon>Caerostris</taxon>
    </lineage>
</organism>
<name>A0AAV4RXT1_9ARAC</name>
<evidence type="ECO:0000313" key="1">
    <source>
        <dbReference type="EMBL" id="GIY24927.1"/>
    </source>
</evidence>
<sequence>MVRYPLCGEKDPLWCAPILGFSGLPWKRLCSGGWFLASQPLNPNRGEKVSVLCRPEPSWNPAQKLPASPRRKVGRESPVSRGMVIRIRWVVEPQISVPLVFPSFKKLHCHKARQRLGEPTLKEN</sequence>
<reference evidence="1 2" key="1">
    <citation type="submission" date="2021-06" db="EMBL/GenBank/DDBJ databases">
        <title>Caerostris darwini draft genome.</title>
        <authorList>
            <person name="Kono N."/>
            <person name="Arakawa K."/>
        </authorList>
    </citation>
    <scope>NUCLEOTIDE SEQUENCE [LARGE SCALE GENOMIC DNA]</scope>
</reference>
<dbReference type="EMBL" id="BPLQ01006753">
    <property type="protein sequence ID" value="GIY24927.1"/>
    <property type="molecule type" value="Genomic_DNA"/>
</dbReference>
<gene>
    <name evidence="1" type="ORF">CDAR_165931</name>
</gene>
<proteinExistence type="predicted"/>
<protein>
    <submittedName>
        <fullName evidence="1">Uncharacterized protein</fullName>
    </submittedName>
</protein>
<evidence type="ECO:0000313" key="2">
    <source>
        <dbReference type="Proteomes" id="UP001054837"/>
    </source>
</evidence>